<evidence type="ECO:0000256" key="10">
    <source>
        <dbReference type="PIRNR" id="PIRNR010340"/>
    </source>
</evidence>
<dbReference type="PANTHER" id="PTHR48103:SF2">
    <property type="entry name" value="MIDASIN"/>
    <property type="match status" value="1"/>
</dbReference>
<dbReference type="InterPro" id="IPR002035">
    <property type="entry name" value="VWF_A"/>
</dbReference>
<dbReference type="PROSITE" id="PS50234">
    <property type="entry name" value="VWFA"/>
    <property type="match status" value="1"/>
</dbReference>
<keyword evidence="6 10" id="KW-0547">Nucleotide-binding</keyword>
<feature type="compositionally biased region" description="Acidic residues" evidence="11">
    <location>
        <begin position="4025"/>
        <end position="4061"/>
    </location>
</feature>
<dbReference type="OrthoDB" id="5186at2759"/>
<dbReference type="GO" id="GO:0000055">
    <property type="term" value="P:ribosomal large subunit export from nucleus"/>
    <property type="evidence" value="ECO:0007669"/>
    <property type="project" value="TreeGrafter"/>
</dbReference>
<evidence type="ECO:0000256" key="8">
    <source>
        <dbReference type="ARBA" id="ARBA00023186"/>
    </source>
</evidence>
<feature type="compositionally biased region" description="Low complexity" evidence="11">
    <location>
        <begin position="4233"/>
        <end position="4249"/>
    </location>
</feature>
<dbReference type="InterPro" id="IPR012099">
    <property type="entry name" value="Midasin"/>
</dbReference>
<sequence length="4726" mass="537048">MDELIEWVAIYPQIYDILEHIQYVPTTLLQRIRLHRSWSEVDYDLWFLYASDEKRKSCKIDYNGQLCSYDEFLVLEDQRIARLNELAEARSSNENADFLRQLLSNANINSVPLIELGGNLFFQFHEPLPTTLVQTESAKENLNRVSPFLVRKQPLLLAGPEGMGKTYFITQIAALLGQRIVRIHLTDSTDPKMLIGTYTCPRPGEFEWQPGVLTQAVRHGKWLLLSNIEKAPAEVLSILLPLLERRQLVVPSRGETIYASNSFQMFATTSTKSTILGQRLWKTVEMVSAPHECIEIVSTIYPELSSIARILFSVYNDIYELFLNRTFLAVSRVYRRLCLRDFYKFTKRVAFLYRHFNVSVDHATIPQELQDAIFKEAIDVFSAFIPNKQGVDHVVRNIAIELNVSPEKAEHFFETIPSFHDSETTVKIGRSKLPKISSNVFSTSNSYAFTSSSLSLLEKVSVSVQANEPLLLVGETGTGKTTTVQLLANLLGQRVTVINMSQQTESSDMLGGYKPINVTTLGLPLHEEFISLFEATFSVKKNMKFLAAASTAARRFKWKTCLKIWNEALSLSKSLFFKTRSQENPMKRQKRLANQPALEARWKNFREEVEQFGKMLEGGSKSFMFSFVEGALVKAIRSGHWVLLDEINLACMETLEPIGQLLNSYEPGILLSDRGDVNPVAPHPNFRLFGCMNPSTDVGKRELETSLRSRFTEIYVESPDKNLSDLLSIISKYIGTLCIGDDLVIRDIAELYQTAKRLSIDGSLVDGAGQKPHYTIRTLSRTLCYVAEIVPIYGLRRSLYEGFCMSFLTLLDQNSENLLYKYIERYTLGELTVQQKNAVLKQIPKRPEVGDYIAFCHYWLSKGSFPVRDQEHYIVTPFVQKNLLNITRACSTRMFPILIQGPTSSGKTSMIEYIAGKTGHRFVRINNHEHTDLQEYLGSYVTDDKGSLVFREGILVEALRNGYWIVLDELNLAPTDVLEALNRLLDDNRELFIPETEALVKPHPDFMLFATQNPPGVYAGRKHLSRAFRNRFLEIHFDDIPENELETILHMRCKIAPSYAAKIVQVFRELSLRRQSTRIFEQKNSFATLRDLFRWAFREAVGYQQLAENGYMLLAERARDPKDKFAVQEVIEKVMKTKINTEHLYNLDFIDSIRSDATVGPLKNVVWTAPMIRLFSLVWHCLQAREPVLLVGDTGCGKTTVCQVLAECFSKQLHIVNAHQDTENGDIIGAQRPLRNRSLISNTLHIQLSEKFNVAQEQYSVEELISKFESLSPLEKNDDLSVVIEKHIKKSNSLFEWHDGALVSAMKGGDFFLLDEISLADDSVLERLNSVLEISRTLTLVEHSDAATVLTAKDGFAFFATMNPGGDYGKKELSPALRNRFTEIWVPPMTSVDDIFQIVQGKLIPAKKHLSEPLVQYAHWHSKVYQNGTNISIRDVLSAVDFINLSELSDDKLTLFHAVSMVFVDALGAVSTFAFGNNRNMLSDERKKCASKLGELCDCDFSSSVTEDLMIRFTESSFYIGDFGIELGPSVNPDSTYNLKTHTTKINAAKVVRAMQVRKPILLEGSPGVGKTSLISALARECGYPLVRINLSDQTDLMDLFGSDAPVNGGEGGQFTWRDAPFLSAMRLGHWVLLDELNLASQTVLEGLNACLDHRSEAYIPELDRVFKAHPNFRVFAAQNPQNQGGGRKGLPKSFVNRFTVVYVEPLLQSDMLEIAGQNYRQVDENLRLHIIQFMFKLQEYVENDASFGISGRPWEFNLRDAMRWLQLLSEAEKYTCVSPAEYLEVVVLHRMRTDNDRQRVIELFEQVFGVKYEPRTISSEIDVNILKVGHSFFTRNSVTQRTALDNTKLLQCQYDVLESMITCINKNWPCILVGPSASGKTCTIRLLAAACGAELKEMAINSEIDTMDLLGEYEQVDISRKISAFLLDLSHEVLNLLIQYRDFEEILKRTALLRVLQSNFLTLDEGLHILEWVVAEIRSIRHHTALFKHLRPYFTLAGKLIKEAFVPATGKFEWIDGYLLRAVENGHWLVLDNANLCSPAVLDRLNSLLEYGGTLTVNERPTESGMPKVIKPHLNFRLFLTVNPYYGELSRAMRNRGVEIYMLNNGLTSFDHRQLSKLLPSPICSAVDARSSSLSFVIDVHKRLRDLPAGLVSPYVVAAVVFSYFSSDQLDCLRNLCDDQKMLAIDRTPYVNALDRANFSSGQIPNEVLTYIKTYGYPLLPASMSLVSLMNDFSFITSSNRESEVFWKAYLLNILYAAQFDLQQINQDVYSSVQSGSIDTYVLKSAYAFLHGISYYRGALSSVWKLLNDLSVYIFNSIDKLRKDSSLASSADLQNLISLIALWKSMYEWTGTAEFDFSRFHCYSLMLKEWSSKFIADHNSGYLDAPLNLINKFSEALQLSTGEYMQNIWSECHPLVPKTMDHWSLWLRIDTLLKEYLRANTPSLGMEATASHVVSTTLSLLMNVTNQHESQDLQSYMQILEEGVLALKKSKQDQLPEAFYSAFNCLAALDLLTIYTADYNNFNVSSEAFTNYIRAALYTRGSTSPLSIITSLNFNASQIPFVVLFDYDFFSLVNGTTFDLVTRAFASIDENLNIASVKRFEDVRQTLMRHIAERSEQLSENPLERASILLLQRIPMFMISGIKSGKPSADEDTILRPLALPYGELKEQSLSIIDNILSYAERTTDINASYKKHFLNALEYLQLSLTAANHETACKNQAAAYIHFAYGLLLAYVPDKPYDPALLPLLSSTNCKDVLKALSGELKVVEMMEDNKSGKKENLLTKSISSCMEEINESTPTTTSVFRSLESNSTSLFDELQFLMDNVVNNSYALELSLKLMQNPDDSSLEEAKIFKYKWTAFVERLREAYPYYTDIFEIVISLISYMVYGIDILVAAAKRFLDNRVNASSSLMSHLVSPQKLSKLLMYEDVQDIIQLTSDLQLNAALKFEVLLFATAKLCKEKKDLPQSSAANSFTILANEFFTYHAKLVQKEQEEEEEKNRLFRQRGLNLDNNEYMQIFIDYDEEVEPQPEEKLERTRFSQLQYAFWSLYKSFFIGTEEACSTDQLLDIGSYLVRKLGLSDFEKSVPADFDIVAAILCLGVKSSKDVDNYWSPPVYNFYSDPLPYKLIEVREILVGLHLHTNSLLKLWPDNFVLRSLKEATDLTLGMSVFIPVAQMLAKFERLYHLLSEWEKLASRQFSLESDMDLVKSKIIEWRQFELSNWKNLLQWEEYKLVEKTYPRLYTILDYVVLQPLFQKYSLDRSSLNEIASVILQFFNGLSVGEYRPCLSNLLTFAKHVEALNESGGLCATLQQIYSYLKLFENNVTHFITVQRRDLENSIKERILLMSWKDTNVYALKENARKSHMELYKTLHKYREVLRQPVTPHLSQKLNWEMLLKPTSLSIHNFKDEVKVDYSGLTLDNAVYANLPARFYNTESTVRVMKSLLKFSHPANTLFTQAIDEIVSSAHELFKLTPSSANDENISEIKHLKTRKHLLMVNAYKTLHAFGFQYRVKAGVEETMKSLQNLFSNIPSFPISFDLIDDSNTSLSTVLDLIPKVHRLPGNQHDDLTTPEVTRAIGLFDSALSWLLEERLTLVKFAESLNRIKLAYQGVGVDGSLKLNFTASLFKHSESFNYKDFKDYLKELSSLCSIYSVVLSKHHQIMSKDTYASVSSCLSEYSTQFTEDTIGSPNPLFISSEQYDCLESMKMAVNGLVCYCKNHASSMPEALYWSKSMLSSVKPESAFLGKKVTDLDIRYSTFEKLTALFDQLLSSAEEVSKCVDSLGNENTDSTLFDESALVSKLLASFKLDLFASKLSDLKKHFEDKYLDEDSTRLFVHFLPVCEQYIFSAEKALTHFLVKHVKESQSLHKIASLFLMVATNGYCTPDIPQDDNVQEGGSLESGTGLGSGSGAKDISETLNEDDDLEELANEEDTNEQDELEENSEARELDTEMSGATKDAPASDAEESNSEEDEELDEEINKDNEGLSEDLNEKMWDEPNEEELGANEEKSNEQSVQNNTGELVSKEEENGDSNELETSENENKEEESDNEAPGVEDEVQQEAPEDNQNQPENNEVLELPEDLKLDEGNEGNEEESDGDEDMPENVEDTKESEEAEKEDTGEQVDQFEEYDAQDNIEEDIKEEDGFTSQDDAVNGEEQQESQESQEVEEAEDKESLENDKGHQESEPDEEVPEESHNEDVADDFKDSTTGQDDQSKSASAQMDTDETVEGADEDVTEGAAENGEQGAGATAGEMQADVQETNDQENKLSDEADSADRQYQSLGDQLREWQQTRQIHERQPENAEKEAADQQKNIDESTEFAHIAEEEEEDTQALGNADKDQVKSLNVNENQEDISPPEPMEIDSQLDLNDTQLKEEQEAGVESKQVSESTDKSKFDELNTRNVIHQPNFDQGLEEYDDTEDALVNEGIITTTKLPPSMSIDEARVLWQQHEESTRQLSIELCEQLRLILEPTLATKMQGDFRTGKRLNMKRIIPYIASQFKKDKIWMRRVKPSKRTYQVMIAIDDSKSMSESKSTKLALETLALVTKSLSLLEVGQIAVMKFGDQPELLHPFDKPFSSEVGAEMFSHFSFEQSGTNVLSLTDASMRLFNYASTNLQVRNKTDQRQLEIIISDGICEDHETIRRILRRAEEEKVMIVFVILDNVNDMKKSSVLDINKVHYITKDDGTMELNIQPYIDEFAFEYYLVVRNIEELPQLLSSALRQWFQQMSNT</sequence>
<dbReference type="InterPro" id="IPR011704">
    <property type="entry name" value="ATPase_dyneun-rel_AAA"/>
</dbReference>
<dbReference type="FunFam" id="3.40.50.300:FF:001368">
    <property type="entry name" value="Midasin"/>
    <property type="match status" value="1"/>
</dbReference>
<dbReference type="SUPFAM" id="SSF52540">
    <property type="entry name" value="P-loop containing nucleoside triphosphate hydrolases"/>
    <property type="match status" value="6"/>
</dbReference>
<dbReference type="OMA" id="ILEQWHR"/>
<keyword evidence="14" id="KW-1185">Reference proteome</keyword>
<dbReference type="GO" id="GO:0000027">
    <property type="term" value="P:ribosomal large subunit assembly"/>
    <property type="evidence" value="ECO:0007669"/>
    <property type="project" value="InterPro"/>
</dbReference>
<evidence type="ECO:0000256" key="4">
    <source>
        <dbReference type="ARBA" id="ARBA00017143"/>
    </source>
</evidence>
<dbReference type="InterPro" id="IPR003593">
    <property type="entry name" value="AAA+_ATPase"/>
</dbReference>
<evidence type="ECO:0000256" key="6">
    <source>
        <dbReference type="ARBA" id="ARBA00022741"/>
    </source>
</evidence>
<organism evidence="13 14">
    <name type="scientific">Schizosaccharomyces cryophilus (strain OY26 / ATCC MYA-4695 / CBS 11777 / NBRC 106824 / NRRL Y48691)</name>
    <name type="common">Fission yeast</name>
    <dbReference type="NCBI Taxonomy" id="653667"/>
    <lineage>
        <taxon>Eukaryota</taxon>
        <taxon>Fungi</taxon>
        <taxon>Dikarya</taxon>
        <taxon>Ascomycota</taxon>
        <taxon>Taphrinomycotina</taxon>
        <taxon>Schizosaccharomycetes</taxon>
        <taxon>Schizosaccharomycetales</taxon>
        <taxon>Schizosaccharomycetaceae</taxon>
        <taxon>Schizosaccharomyces</taxon>
    </lineage>
</organism>
<comment type="function">
    <text evidence="10">Nuclear chaperone required for maturation and nuclear export of pre-60S ribosome subunits.</text>
</comment>
<dbReference type="Pfam" id="PF21108">
    <property type="entry name" value="MDN1_4th"/>
    <property type="match status" value="1"/>
</dbReference>
<keyword evidence="5" id="KW-0597">Phosphoprotein</keyword>
<dbReference type="Gene3D" id="3.40.50.300">
    <property type="entry name" value="P-loop containing nucleotide triphosphate hydrolases"/>
    <property type="match status" value="6"/>
</dbReference>
<dbReference type="PIRSF" id="PIRSF010340">
    <property type="entry name" value="Midasin"/>
    <property type="match status" value="1"/>
</dbReference>
<evidence type="ECO:0000256" key="3">
    <source>
        <dbReference type="ARBA" id="ARBA00007188"/>
    </source>
</evidence>
<feature type="compositionally biased region" description="Polar residues" evidence="11">
    <location>
        <begin position="4273"/>
        <end position="4289"/>
    </location>
</feature>
<name>S9X2H5_SCHCR</name>
<dbReference type="CDD" id="cd01460">
    <property type="entry name" value="vWA_midasin"/>
    <property type="match status" value="1"/>
</dbReference>
<feature type="region of interest" description="Disordered" evidence="11">
    <location>
        <begin position="3924"/>
        <end position="4359"/>
    </location>
</feature>
<dbReference type="InterPro" id="IPR048617">
    <property type="entry name" value="MDN1_AAA_lid_4"/>
</dbReference>
<evidence type="ECO:0000256" key="11">
    <source>
        <dbReference type="SAM" id="MobiDB-lite"/>
    </source>
</evidence>
<dbReference type="EMBL" id="KE546991">
    <property type="protein sequence ID" value="EPY51292.1"/>
    <property type="molecule type" value="Genomic_DNA"/>
</dbReference>
<evidence type="ECO:0000256" key="5">
    <source>
        <dbReference type="ARBA" id="ARBA00022553"/>
    </source>
</evidence>
<dbReference type="GO" id="GO:0030687">
    <property type="term" value="C:preribosome, large subunit precursor"/>
    <property type="evidence" value="ECO:0007669"/>
    <property type="project" value="TreeGrafter"/>
</dbReference>
<evidence type="ECO:0000256" key="7">
    <source>
        <dbReference type="ARBA" id="ARBA00022840"/>
    </source>
</evidence>
<feature type="compositionally biased region" description="Acidic residues" evidence="11">
    <location>
        <begin position="4084"/>
        <end position="4138"/>
    </location>
</feature>
<keyword evidence="9 10" id="KW-0539">Nucleus</keyword>
<feature type="compositionally biased region" description="Basic and acidic residues" evidence="11">
    <location>
        <begin position="4189"/>
        <end position="4202"/>
    </location>
</feature>
<dbReference type="SMART" id="SM00382">
    <property type="entry name" value="AAA"/>
    <property type="match status" value="6"/>
</dbReference>
<dbReference type="Pfam" id="PF17867">
    <property type="entry name" value="AAA_lid_7"/>
    <property type="match status" value="3"/>
</dbReference>
<dbReference type="FunFam" id="3.40.50.300:FF:000142">
    <property type="entry name" value="Midasin"/>
    <property type="match status" value="1"/>
</dbReference>
<dbReference type="RefSeq" id="XP_013023861.1">
    <property type="nucleotide sequence ID" value="XM_013168407.1"/>
</dbReference>
<feature type="compositionally biased region" description="Acidic residues" evidence="11">
    <location>
        <begin position="3924"/>
        <end position="3939"/>
    </location>
</feature>
<dbReference type="InterPro" id="IPR027417">
    <property type="entry name" value="P-loop_NTPase"/>
</dbReference>
<dbReference type="InterPro" id="IPR040848">
    <property type="entry name" value="AAA_lid_7"/>
</dbReference>
<dbReference type="GO" id="GO:0005730">
    <property type="term" value="C:nucleolus"/>
    <property type="evidence" value="ECO:0007669"/>
    <property type="project" value="UniProtKB-SubCell"/>
</dbReference>
<dbReference type="FunFam" id="3.40.50.300:FF:000712">
    <property type="entry name" value="Midasin"/>
    <property type="match status" value="1"/>
</dbReference>
<feature type="compositionally biased region" description="Acidic residues" evidence="11">
    <location>
        <begin position="4149"/>
        <end position="4168"/>
    </location>
</feature>
<feature type="domain" description="VWFA" evidence="12">
    <location>
        <begin position="4514"/>
        <end position="4716"/>
    </location>
</feature>
<keyword evidence="7 10" id="KW-0067">ATP-binding</keyword>
<dbReference type="GO" id="GO:0005524">
    <property type="term" value="F:ATP binding"/>
    <property type="evidence" value="ECO:0007669"/>
    <property type="project" value="UniProtKB-KW"/>
</dbReference>
<feature type="compositionally biased region" description="Basic and acidic residues" evidence="11">
    <location>
        <begin position="4290"/>
        <end position="4311"/>
    </location>
</feature>
<keyword evidence="8 10" id="KW-0143">Chaperone</keyword>
<dbReference type="STRING" id="653667.S9X2H5"/>
<evidence type="ECO:0000259" key="12">
    <source>
        <dbReference type="PROSITE" id="PS50234"/>
    </source>
</evidence>
<dbReference type="Pfam" id="PF07728">
    <property type="entry name" value="AAA_5"/>
    <property type="match status" value="8"/>
</dbReference>
<proteinExistence type="inferred from homology"/>
<reference evidence="13 14" key="1">
    <citation type="journal article" date="2011" name="Science">
        <title>Comparative functional genomics of the fission yeasts.</title>
        <authorList>
            <person name="Rhind N."/>
            <person name="Chen Z."/>
            <person name="Yassour M."/>
            <person name="Thompson D.A."/>
            <person name="Haas B.J."/>
            <person name="Habib N."/>
            <person name="Wapinski I."/>
            <person name="Roy S."/>
            <person name="Lin M.F."/>
            <person name="Heiman D.I."/>
            <person name="Young S.K."/>
            <person name="Furuya K."/>
            <person name="Guo Y."/>
            <person name="Pidoux A."/>
            <person name="Chen H.M."/>
            <person name="Robbertse B."/>
            <person name="Goldberg J.M."/>
            <person name="Aoki K."/>
            <person name="Bayne E.H."/>
            <person name="Berlin A.M."/>
            <person name="Desjardins C.A."/>
            <person name="Dobbs E."/>
            <person name="Dukaj L."/>
            <person name="Fan L."/>
            <person name="FitzGerald M.G."/>
            <person name="French C."/>
            <person name="Gujja S."/>
            <person name="Hansen K."/>
            <person name="Keifenheim D."/>
            <person name="Levin J.Z."/>
            <person name="Mosher R.A."/>
            <person name="Mueller C.A."/>
            <person name="Pfiffner J."/>
            <person name="Priest M."/>
            <person name="Russ C."/>
            <person name="Smialowska A."/>
            <person name="Swoboda P."/>
            <person name="Sykes S.M."/>
            <person name="Vaughn M."/>
            <person name="Vengrova S."/>
            <person name="Yoder R."/>
            <person name="Zeng Q."/>
            <person name="Allshire R."/>
            <person name="Baulcombe D."/>
            <person name="Birren B.W."/>
            <person name="Brown W."/>
            <person name="Ekwall K."/>
            <person name="Kellis M."/>
            <person name="Leatherwood J."/>
            <person name="Levin H."/>
            <person name="Margalit H."/>
            <person name="Martienssen R."/>
            <person name="Nieduszynski C.A."/>
            <person name="Spatafora J.W."/>
            <person name="Friedman N."/>
            <person name="Dalgaard J.Z."/>
            <person name="Baumann P."/>
            <person name="Niki H."/>
            <person name="Regev A."/>
            <person name="Nusbaum C."/>
        </authorList>
    </citation>
    <scope>NUCLEOTIDE SEQUENCE [LARGE SCALE GENOMIC DNA]</scope>
    <source>
        <strain evidence="14">OY26 / ATCC MYA-4695 / CBS 11777 / NBRC 106824 / NRRL Y48691</strain>
    </source>
</reference>
<feature type="compositionally biased region" description="Basic and acidic residues" evidence="11">
    <location>
        <begin position="3975"/>
        <end position="3993"/>
    </location>
</feature>
<accession>S9X2H5</accession>
<evidence type="ECO:0000313" key="14">
    <source>
        <dbReference type="Proteomes" id="UP000015464"/>
    </source>
</evidence>
<feature type="compositionally biased region" description="Polar residues" evidence="11">
    <location>
        <begin position="4203"/>
        <end position="4218"/>
    </location>
</feature>
<feature type="compositionally biased region" description="Basic and acidic residues" evidence="11">
    <location>
        <begin position="4169"/>
        <end position="4181"/>
    </location>
</feature>
<dbReference type="GeneID" id="25036789"/>
<comment type="subcellular location">
    <subcellularLocation>
        <location evidence="1">Nucleus</location>
        <location evidence="1">Nucleolus</location>
    </subcellularLocation>
    <subcellularLocation>
        <location evidence="2">Nucleus</location>
        <location evidence="2">Nucleoplasm</location>
    </subcellularLocation>
</comment>
<dbReference type="CDD" id="cd00009">
    <property type="entry name" value="AAA"/>
    <property type="match status" value="2"/>
</dbReference>
<dbReference type="GO" id="GO:0005654">
    <property type="term" value="C:nucleoplasm"/>
    <property type="evidence" value="ECO:0007669"/>
    <property type="project" value="UniProtKB-SubCell"/>
</dbReference>
<feature type="compositionally biased region" description="Basic and acidic residues" evidence="11">
    <location>
        <begin position="4260"/>
        <end position="4272"/>
    </location>
</feature>
<evidence type="ECO:0000313" key="13">
    <source>
        <dbReference type="EMBL" id="EPY51292.1"/>
    </source>
</evidence>
<dbReference type="Pfam" id="PF17865">
    <property type="entry name" value="AAA_lid_5"/>
    <property type="match status" value="1"/>
</dbReference>
<feature type="compositionally biased region" description="Acidic residues" evidence="11">
    <location>
        <begin position="3960"/>
        <end position="3974"/>
    </location>
</feature>
<comment type="similarity">
    <text evidence="3 10">Belongs to the midasin family.</text>
</comment>
<dbReference type="GO" id="GO:0016887">
    <property type="term" value="F:ATP hydrolysis activity"/>
    <property type="evidence" value="ECO:0007669"/>
    <property type="project" value="InterPro"/>
</dbReference>
<dbReference type="SUPFAM" id="SSF53300">
    <property type="entry name" value="vWA-like"/>
    <property type="match status" value="1"/>
</dbReference>
<dbReference type="Proteomes" id="UP000015464">
    <property type="component" value="Unassembled WGS sequence"/>
</dbReference>
<feature type="compositionally biased region" description="Acidic residues" evidence="11">
    <location>
        <begin position="4219"/>
        <end position="4232"/>
    </location>
</feature>
<dbReference type="HOGENOM" id="CLU_000050_0_2_1"/>
<dbReference type="FunFam" id="3.40.50.300:FF:000582">
    <property type="entry name" value="Midasin"/>
    <property type="match status" value="1"/>
</dbReference>
<evidence type="ECO:0000256" key="9">
    <source>
        <dbReference type="ARBA" id="ARBA00023242"/>
    </source>
</evidence>
<dbReference type="eggNOG" id="KOG1808">
    <property type="taxonomic scope" value="Eukaryota"/>
</dbReference>
<evidence type="ECO:0000256" key="1">
    <source>
        <dbReference type="ARBA" id="ARBA00004604"/>
    </source>
</evidence>
<dbReference type="InterPro" id="IPR036465">
    <property type="entry name" value="vWFA_dom_sf"/>
</dbReference>
<feature type="region of interest" description="Disordered" evidence="11">
    <location>
        <begin position="4370"/>
        <end position="4389"/>
    </location>
</feature>
<evidence type="ECO:0000256" key="2">
    <source>
        <dbReference type="ARBA" id="ARBA00004642"/>
    </source>
</evidence>
<dbReference type="PANTHER" id="PTHR48103">
    <property type="entry name" value="MIDASIN-RELATED"/>
    <property type="match status" value="1"/>
</dbReference>
<dbReference type="GO" id="GO:0120330">
    <property type="term" value="C:rixosome complex"/>
    <property type="evidence" value="ECO:0007669"/>
    <property type="project" value="EnsemblFungi"/>
</dbReference>
<dbReference type="Gene3D" id="3.40.50.410">
    <property type="entry name" value="von Willebrand factor, type A domain"/>
    <property type="match status" value="1"/>
</dbReference>
<gene>
    <name evidence="13" type="ORF">SPOG_02466</name>
</gene>
<feature type="region of interest" description="Disordered" evidence="11">
    <location>
        <begin position="3885"/>
        <end position="3912"/>
    </location>
</feature>
<dbReference type="InterPro" id="IPR041190">
    <property type="entry name" value="Midasin_AAA_lid_5"/>
</dbReference>
<protein>
    <recommendedName>
        <fullName evidence="4 10">Midasin</fullName>
    </recommendedName>
</protein>